<evidence type="ECO:0000256" key="3">
    <source>
        <dbReference type="SAM" id="MobiDB-lite"/>
    </source>
</evidence>
<dbReference type="InterPro" id="IPR016688">
    <property type="entry name" value="MscS-like_plants/fungi"/>
</dbReference>
<feature type="compositionally biased region" description="Low complexity" evidence="3">
    <location>
        <begin position="192"/>
        <end position="201"/>
    </location>
</feature>
<keyword evidence="5" id="KW-1185">Reference proteome</keyword>
<feature type="compositionally biased region" description="Polar residues" evidence="3">
    <location>
        <begin position="179"/>
        <end position="191"/>
    </location>
</feature>
<feature type="compositionally biased region" description="Basic and acidic residues" evidence="3">
    <location>
        <begin position="86"/>
        <end position="98"/>
    </location>
</feature>
<reference evidence="5" key="2">
    <citation type="submission" date="2008-08" db="EMBL/GenBank/DDBJ databases">
        <authorList>
            <consortium name="Diatom Consortium"/>
            <person name="Grigoriev I."/>
            <person name="Grimwood J."/>
            <person name="Kuo A."/>
            <person name="Otillar R.P."/>
            <person name="Salamov A."/>
            <person name="Detter J.C."/>
            <person name="Lindquist E."/>
            <person name="Shapiro H."/>
            <person name="Lucas S."/>
            <person name="Glavina del Rio T."/>
            <person name="Pitluck S."/>
            <person name="Rokhsar D."/>
            <person name="Bowler C."/>
        </authorList>
    </citation>
    <scope>GENOME REANNOTATION</scope>
    <source>
        <strain evidence="5">CCAP 1055/1</strain>
    </source>
</reference>
<evidence type="ECO:0000256" key="1">
    <source>
        <dbReference type="ARBA" id="ARBA00004141"/>
    </source>
</evidence>
<dbReference type="GeneID" id="7200105"/>
<accession>B7FWW8</accession>
<dbReference type="GO" id="GO:0006820">
    <property type="term" value="P:monoatomic anion transport"/>
    <property type="evidence" value="ECO:0007669"/>
    <property type="project" value="TreeGrafter"/>
</dbReference>
<gene>
    <name evidence="4" type="ORF">PHATRDRAFT_45225</name>
</gene>
<feature type="compositionally biased region" description="Basic and acidic residues" evidence="3">
    <location>
        <begin position="31"/>
        <end position="46"/>
    </location>
</feature>
<dbReference type="PANTHER" id="PTHR31618:SF1">
    <property type="entry name" value="EF-HAND DOMAIN-CONTAINING PROTEIN"/>
    <property type="match status" value="1"/>
</dbReference>
<feature type="region of interest" description="Disordered" evidence="3">
    <location>
        <begin position="279"/>
        <end position="299"/>
    </location>
</feature>
<feature type="compositionally biased region" description="Acidic residues" evidence="3">
    <location>
        <begin position="528"/>
        <end position="541"/>
    </location>
</feature>
<feature type="compositionally biased region" description="Polar residues" evidence="3">
    <location>
        <begin position="154"/>
        <end position="169"/>
    </location>
</feature>
<organism evidence="4 5">
    <name type="scientific">Phaeodactylum tricornutum (strain CCAP 1055/1)</name>
    <dbReference type="NCBI Taxonomy" id="556484"/>
    <lineage>
        <taxon>Eukaryota</taxon>
        <taxon>Sar</taxon>
        <taxon>Stramenopiles</taxon>
        <taxon>Ochrophyta</taxon>
        <taxon>Bacillariophyta</taxon>
        <taxon>Bacillariophyceae</taxon>
        <taxon>Bacillariophycidae</taxon>
        <taxon>Naviculales</taxon>
        <taxon>Phaeodactylaceae</taxon>
        <taxon>Phaeodactylum</taxon>
    </lineage>
</organism>
<comment type="subcellular location">
    <subcellularLocation>
        <location evidence="1">Membrane</location>
        <topology evidence="1">Multi-pass membrane protein</topology>
    </subcellularLocation>
</comment>
<dbReference type="GO" id="GO:0008381">
    <property type="term" value="F:mechanosensitive monoatomic ion channel activity"/>
    <property type="evidence" value="ECO:0007669"/>
    <property type="project" value="TreeGrafter"/>
</dbReference>
<dbReference type="PaxDb" id="2850-Phatr45225"/>
<dbReference type="EMBL" id="CM000609">
    <property type="protein sequence ID" value="EEC49275.1"/>
    <property type="molecule type" value="Genomic_DNA"/>
</dbReference>
<dbReference type="RefSeq" id="XP_002179452.1">
    <property type="nucleotide sequence ID" value="XM_002179416.1"/>
</dbReference>
<protein>
    <submittedName>
        <fullName evidence="4">Uncharacterized protein</fullName>
    </submittedName>
</protein>
<reference evidence="4 5" key="1">
    <citation type="journal article" date="2008" name="Nature">
        <title>The Phaeodactylum genome reveals the evolutionary history of diatom genomes.</title>
        <authorList>
            <person name="Bowler C."/>
            <person name="Allen A.E."/>
            <person name="Badger J.H."/>
            <person name="Grimwood J."/>
            <person name="Jabbari K."/>
            <person name="Kuo A."/>
            <person name="Maheswari U."/>
            <person name="Martens C."/>
            <person name="Maumus F."/>
            <person name="Otillar R.P."/>
            <person name="Rayko E."/>
            <person name="Salamov A."/>
            <person name="Vandepoele K."/>
            <person name="Beszteri B."/>
            <person name="Gruber A."/>
            <person name="Heijde M."/>
            <person name="Katinka M."/>
            <person name="Mock T."/>
            <person name="Valentin K."/>
            <person name="Verret F."/>
            <person name="Berges J.A."/>
            <person name="Brownlee C."/>
            <person name="Cadoret J.P."/>
            <person name="Chiovitti A."/>
            <person name="Choi C.J."/>
            <person name="Coesel S."/>
            <person name="De Martino A."/>
            <person name="Detter J.C."/>
            <person name="Durkin C."/>
            <person name="Falciatore A."/>
            <person name="Fournet J."/>
            <person name="Haruta M."/>
            <person name="Huysman M.J."/>
            <person name="Jenkins B.D."/>
            <person name="Jiroutova K."/>
            <person name="Jorgensen R.E."/>
            <person name="Joubert Y."/>
            <person name="Kaplan A."/>
            <person name="Kroger N."/>
            <person name="Kroth P.G."/>
            <person name="La Roche J."/>
            <person name="Lindquist E."/>
            <person name="Lommer M."/>
            <person name="Martin-Jezequel V."/>
            <person name="Lopez P.J."/>
            <person name="Lucas S."/>
            <person name="Mangogna M."/>
            <person name="McGinnis K."/>
            <person name="Medlin L.K."/>
            <person name="Montsant A."/>
            <person name="Oudot-Le Secq M.P."/>
            <person name="Napoli C."/>
            <person name="Obornik M."/>
            <person name="Parker M.S."/>
            <person name="Petit J.L."/>
            <person name="Porcel B.M."/>
            <person name="Poulsen N."/>
            <person name="Robison M."/>
            <person name="Rychlewski L."/>
            <person name="Rynearson T.A."/>
            <person name="Schmutz J."/>
            <person name="Shapiro H."/>
            <person name="Siaut M."/>
            <person name="Stanley M."/>
            <person name="Sussman M.R."/>
            <person name="Taylor A.R."/>
            <person name="Vardi A."/>
            <person name="von Dassow P."/>
            <person name="Vyverman W."/>
            <person name="Willis A."/>
            <person name="Wyrwicz L.S."/>
            <person name="Rokhsar D.S."/>
            <person name="Weissenbach J."/>
            <person name="Armbrust E.V."/>
            <person name="Green B.R."/>
            <person name="Van de Peer Y."/>
            <person name="Grigoriev I.V."/>
        </authorList>
    </citation>
    <scope>NUCLEOTIDE SEQUENCE [LARGE SCALE GENOMIC DNA]</scope>
    <source>
        <strain evidence="4 5">CCAP 1055/1</strain>
    </source>
</reference>
<dbReference type="InParanoid" id="B7FWW8"/>
<evidence type="ECO:0000313" key="5">
    <source>
        <dbReference type="Proteomes" id="UP000000759"/>
    </source>
</evidence>
<evidence type="ECO:0000256" key="2">
    <source>
        <dbReference type="ARBA" id="ARBA00008017"/>
    </source>
</evidence>
<dbReference type="KEGG" id="pti:PHATRDRAFT_45225"/>
<dbReference type="eggNOG" id="KOG4629">
    <property type="taxonomic scope" value="Eukaryota"/>
</dbReference>
<dbReference type="Proteomes" id="UP000000759">
    <property type="component" value="Chromosome 6"/>
</dbReference>
<feature type="compositionally biased region" description="Polar residues" evidence="3">
    <location>
        <begin position="103"/>
        <end position="120"/>
    </location>
</feature>
<proteinExistence type="inferred from homology"/>
<feature type="region of interest" description="Disordered" evidence="3">
    <location>
        <begin position="27"/>
        <end position="210"/>
    </location>
</feature>
<dbReference type="GO" id="GO:0005886">
    <property type="term" value="C:plasma membrane"/>
    <property type="evidence" value="ECO:0007669"/>
    <property type="project" value="TreeGrafter"/>
</dbReference>
<comment type="similarity">
    <text evidence="2">Belongs to the MscS (TC 1.A.23) family.</text>
</comment>
<dbReference type="AlphaFoldDB" id="B7FWW8"/>
<evidence type="ECO:0000313" key="4">
    <source>
        <dbReference type="EMBL" id="EEC49275.1"/>
    </source>
</evidence>
<name>B7FWW8_PHATC</name>
<feature type="region of interest" description="Disordered" evidence="3">
    <location>
        <begin position="515"/>
        <end position="554"/>
    </location>
</feature>
<feature type="compositionally biased region" description="Polar residues" evidence="3">
    <location>
        <begin position="71"/>
        <end position="84"/>
    </location>
</feature>
<sequence length="1137" mass="126180">MSFTATADATFIYGMDGSGKLFLPRPLNSRSWEDGENGLKRSRDNSTEDVDDSTLFHTFLGTSPDDGDNHAYSSPLRSPTTVSSDQDDRAGPERDARTPPRALSNNSLFGEDFVNSSRRSGLNGRGAFDTEDTDHILTLSPEQQPRLPFYDLSPSETMTPPSASHSQTLSPPPLIQHLENVSYSSRTTSQINHSNNNNNSHRPPRAPGQIARFSSHSVEGTVTSAFAAHLSKPPVVLPRHHRRASSAGDASFLSALTDASFEAPNGNDLLLPRGDFTKQQHQEDRRLGHRRNASWDPTVESQLHGEVRGMNIDVPVALQQPILSDFSLQMDQARIPDKSAAMNPVVKKSLMTLVKRSPTVSLAPLDHSNASIAALDNLTAQSSTPSETSSLPATRKALDYEEDHFRAKEIDAKVEKLIFDTHEGHIQRLTMFDSNQAKNPKVLREDALLRASSAFEAFQKIISPDDEADCFEVETGHELRLNESSMDMLVRHARIMKSILVLAYPTGGASAAIASGKTSRLQRGKEEESNDTDQDTQDQQESDQGNSSVAQDETGHKINHLSIKDSVGLSNEFVRNAKAVEDQWAMFESLCNGEKDFLKRTTLNLVFYAILPSTMIACFLFYGAGNPQAGWWQPGEPAVDPKGDLNGTTVTSASWWCLFLGVRQIVLYALASCFEVCLVKYLALASPGFIRSLGPNLALSISQGHGYPIKLVSFATLSCLLSYGKSDFKNHWLFWQTKIEVLSQANPAGNVSSHAFYGRVLYAFIFVGVSTWLKRLWAGQHFGRRLYSRYNHQLTKILNKMLLISEVAYLSSNAESFARSDISVNPLKADPSFVNRSSSDERTGGRIKVDRNVDKYSQNLQLPTLFENLKEYVAQSNDENINVTSLKDILLFHHSYQMIQSEYPFSAVFGPSATQAQCSNSAEIVYRRLLKLQDREEAAGLEFGVLSRIVLREKGDIASNKIRWPFDIGDHITVSNDDRMDVHGAEGWIVEKMDLFTTTLRMISSRKVATFSNASLARSCIVNLKRSENAQINILLKFDSEISLSKVKVFTKAVNRFVEKHSKEWLAVTSFRKIRVEADLGFVEYQLGLLHRKAWQDTLAIAESRASVSGFCGALQKKLGIALATTSVPKVYACCRQ</sequence>
<dbReference type="PANTHER" id="PTHR31618">
    <property type="entry name" value="MECHANOSENSITIVE ION CHANNEL PROTEIN 5"/>
    <property type="match status" value="1"/>
</dbReference>
<dbReference type="STRING" id="556484.B7FWW8"/>